<sequence length="80" mass="9345">MDPQLNTYVRRVEDEWMILTWSHEALEGGLKIERCGVESDVRVTGLRRGEMGRDVWKFGVIKVCIGRASVWHCCSVYEDW</sequence>
<protein>
    <submittedName>
        <fullName evidence="1">Uncharacterized protein</fullName>
    </submittedName>
</protein>
<evidence type="ECO:0000313" key="2">
    <source>
        <dbReference type="Proteomes" id="UP000245207"/>
    </source>
</evidence>
<name>A0A2U1LU46_ARTAN</name>
<comment type="caution">
    <text evidence="1">The sequence shown here is derived from an EMBL/GenBank/DDBJ whole genome shotgun (WGS) entry which is preliminary data.</text>
</comment>
<gene>
    <name evidence="1" type="ORF">CTI12_AA455610</name>
</gene>
<proteinExistence type="predicted"/>
<organism evidence="1 2">
    <name type="scientific">Artemisia annua</name>
    <name type="common">Sweet wormwood</name>
    <dbReference type="NCBI Taxonomy" id="35608"/>
    <lineage>
        <taxon>Eukaryota</taxon>
        <taxon>Viridiplantae</taxon>
        <taxon>Streptophyta</taxon>
        <taxon>Embryophyta</taxon>
        <taxon>Tracheophyta</taxon>
        <taxon>Spermatophyta</taxon>
        <taxon>Magnoliopsida</taxon>
        <taxon>eudicotyledons</taxon>
        <taxon>Gunneridae</taxon>
        <taxon>Pentapetalae</taxon>
        <taxon>asterids</taxon>
        <taxon>campanulids</taxon>
        <taxon>Asterales</taxon>
        <taxon>Asteraceae</taxon>
        <taxon>Asteroideae</taxon>
        <taxon>Anthemideae</taxon>
        <taxon>Artemisiinae</taxon>
        <taxon>Artemisia</taxon>
    </lineage>
</organism>
<accession>A0A2U1LU46</accession>
<dbReference type="EMBL" id="PKPP01007765">
    <property type="protein sequence ID" value="PWA52518.1"/>
    <property type="molecule type" value="Genomic_DNA"/>
</dbReference>
<evidence type="ECO:0000313" key="1">
    <source>
        <dbReference type="EMBL" id="PWA52518.1"/>
    </source>
</evidence>
<reference evidence="1 2" key="1">
    <citation type="journal article" date="2018" name="Mol. Plant">
        <title>The genome of Artemisia annua provides insight into the evolution of Asteraceae family and artemisinin biosynthesis.</title>
        <authorList>
            <person name="Shen Q."/>
            <person name="Zhang L."/>
            <person name="Liao Z."/>
            <person name="Wang S."/>
            <person name="Yan T."/>
            <person name="Shi P."/>
            <person name="Liu M."/>
            <person name="Fu X."/>
            <person name="Pan Q."/>
            <person name="Wang Y."/>
            <person name="Lv Z."/>
            <person name="Lu X."/>
            <person name="Zhang F."/>
            <person name="Jiang W."/>
            <person name="Ma Y."/>
            <person name="Chen M."/>
            <person name="Hao X."/>
            <person name="Li L."/>
            <person name="Tang Y."/>
            <person name="Lv G."/>
            <person name="Zhou Y."/>
            <person name="Sun X."/>
            <person name="Brodelius P.E."/>
            <person name="Rose J.K.C."/>
            <person name="Tang K."/>
        </authorList>
    </citation>
    <scope>NUCLEOTIDE SEQUENCE [LARGE SCALE GENOMIC DNA]</scope>
    <source>
        <strain evidence="2">cv. Huhao1</strain>
        <tissue evidence="1">Leaf</tissue>
    </source>
</reference>
<dbReference type="Proteomes" id="UP000245207">
    <property type="component" value="Unassembled WGS sequence"/>
</dbReference>
<dbReference type="AlphaFoldDB" id="A0A2U1LU46"/>
<keyword evidence="2" id="KW-1185">Reference proteome</keyword>